<dbReference type="AlphaFoldDB" id="A0A1X0JXW2"/>
<evidence type="ECO:0000313" key="2">
    <source>
        <dbReference type="Proteomes" id="UP000192411"/>
    </source>
</evidence>
<evidence type="ECO:0008006" key="3">
    <source>
        <dbReference type="Google" id="ProtNLM"/>
    </source>
</evidence>
<proteinExistence type="predicted"/>
<dbReference type="Gene3D" id="3.40.50.1240">
    <property type="entry name" value="Phosphoglycerate mutase-like"/>
    <property type="match status" value="1"/>
</dbReference>
<dbReference type="Proteomes" id="UP000192411">
    <property type="component" value="Unassembled WGS sequence"/>
</dbReference>
<dbReference type="Pfam" id="PF00300">
    <property type="entry name" value="His_Phos_1"/>
    <property type="match status" value="1"/>
</dbReference>
<dbReference type="PANTHER" id="PTHR47623">
    <property type="entry name" value="OS09G0287300 PROTEIN"/>
    <property type="match status" value="1"/>
</dbReference>
<evidence type="ECO:0000313" key="1">
    <source>
        <dbReference type="EMBL" id="ORB67560.1"/>
    </source>
</evidence>
<sequence length="181" mass="19583">MRCHLYGETVSDSYHTLLLLRHAKSDYPAGVADHERPLAPRGIREAALAGDWLRAHAPAVDAVLCSTATRTRQTLERTRIDAPTEFVDRLYDATPGVVIDEINGVASRFDHEVNTLLVIGHEPTMSAVSLGLATAEGSNSSAAERISEKFPTSSVAVLRTGQGWDQLALNGATLVTFHVPR</sequence>
<dbReference type="InterPro" id="IPR029033">
    <property type="entry name" value="His_PPase_superfam"/>
</dbReference>
<comment type="caution">
    <text evidence="1">The sequence shown here is derived from an EMBL/GenBank/DDBJ whole genome shotgun (WGS) entry which is preliminary data.</text>
</comment>
<reference evidence="1 2" key="1">
    <citation type="submission" date="2017-02" db="EMBL/GenBank/DDBJ databases">
        <title>The new phylogeny of genus Mycobacterium.</title>
        <authorList>
            <person name="Tortoli E."/>
            <person name="Trovato A."/>
            <person name="Cirillo D.M."/>
        </authorList>
    </citation>
    <scope>NUCLEOTIDE SEQUENCE [LARGE SCALE GENOMIC DNA]</scope>
    <source>
        <strain evidence="1 2">DSM 44338</strain>
    </source>
</reference>
<dbReference type="PANTHER" id="PTHR47623:SF1">
    <property type="entry name" value="OS09G0287300 PROTEIN"/>
    <property type="match status" value="1"/>
</dbReference>
<protein>
    <recommendedName>
        <fullName evidence="3">Histidine phosphatase family protein</fullName>
    </recommendedName>
</protein>
<name>A0A1X0JXW2_9MYCO</name>
<dbReference type="SMART" id="SM00855">
    <property type="entry name" value="PGAM"/>
    <property type="match status" value="1"/>
</dbReference>
<dbReference type="CDD" id="cd07067">
    <property type="entry name" value="HP_PGM_like"/>
    <property type="match status" value="1"/>
</dbReference>
<dbReference type="STRING" id="75922.BST47_03480"/>
<organism evidence="1 2">
    <name type="scientific">Mycolicibacterium tusciae</name>
    <dbReference type="NCBI Taxonomy" id="75922"/>
    <lineage>
        <taxon>Bacteria</taxon>
        <taxon>Bacillati</taxon>
        <taxon>Actinomycetota</taxon>
        <taxon>Actinomycetes</taxon>
        <taxon>Mycobacteriales</taxon>
        <taxon>Mycobacteriaceae</taxon>
        <taxon>Mycolicibacterium</taxon>
    </lineage>
</organism>
<dbReference type="EMBL" id="MVIM01000002">
    <property type="protein sequence ID" value="ORB67560.1"/>
    <property type="molecule type" value="Genomic_DNA"/>
</dbReference>
<dbReference type="InterPro" id="IPR013078">
    <property type="entry name" value="His_Pase_superF_clade-1"/>
</dbReference>
<keyword evidence="2" id="KW-1185">Reference proteome</keyword>
<dbReference type="SUPFAM" id="SSF53254">
    <property type="entry name" value="Phosphoglycerate mutase-like"/>
    <property type="match status" value="1"/>
</dbReference>
<gene>
    <name evidence="1" type="ORF">BST47_03480</name>
</gene>
<accession>A0A1X0JXW2</accession>